<proteinExistence type="predicted"/>
<dbReference type="OrthoDB" id="18760at10239"/>
<dbReference type="GeneID" id="30306136"/>
<dbReference type="Proteomes" id="UP000202158">
    <property type="component" value="Segment"/>
</dbReference>
<sequence>MLYNKDIRGRETNPTKHSLNSLIMRKIEQQMCVAVQKNINWQSGNTSVHFNEESGVSVVRLHGNKIAEVSDNDMTIFDGGWQTVTTKSRLNALCDEFCIAGEGVFQKNYKWFVRKFAGAINGKNVFVNEEFDNGYVFA</sequence>
<dbReference type="EMBL" id="KU686209">
    <property type="protein sequence ID" value="AOV61326.1"/>
    <property type="molecule type" value="Genomic_DNA"/>
</dbReference>
<organism evidence="1 2">
    <name type="scientific">Synechococcus phage S-CAM22</name>
    <dbReference type="NCBI Taxonomy" id="1883365"/>
    <lineage>
        <taxon>Viruses</taxon>
        <taxon>Duplodnaviria</taxon>
        <taxon>Heunggongvirae</taxon>
        <taxon>Uroviricota</taxon>
        <taxon>Caudoviricetes</taxon>
        <taxon>Pantevenvirales</taxon>
        <taxon>Kyanoviridae</taxon>
        <taxon>Alisovirus</taxon>
        <taxon>Alisovirus socal22</taxon>
    </lineage>
</organism>
<accession>A0A1D8KRQ9</accession>
<name>A0A1D8KRQ9_9CAUD</name>
<dbReference type="RefSeq" id="YP_009320978.1">
    <property type="nucleotide sequence ID" value="NC_031903.1"/>
</dbReference>
<reference evidence="1 2" key="1">
    <citation type="journal article" date="2016" name="Virology">
        <title>The genomic content and context of auxiliary metabolic genes in marine cyanomyoviruses.</title>
        <authorList>
            <person name="Crummett L.T."/>
            <person name="Puxty R.J."/>
            <person name="Weihe C."/>
            <person name="Marston M.F."/>
            <person name="Martiny J.B."/>
        </authorList>
    </citation>
    <scope>NUCLEOTIDE SEQUENCE [LARGE SCALE GENOMIC DNA]</scope>
    <source>
        <strain evidence="1">1209TA19</strain>
    </source>
</reference>
<evidence type="ECO:0000313" key="1">
    <source>
        <dbReference type="EMBL" id="AOV61326.1"/>
    </source>
</evidence>
<protein>
    <submittedName>
        <fullName evidence="1">Uncharacterized protein</fullName>
    </submittedName>
</protein>
<dbReference type="InterPro" id="IPR057004">
    <property type="entry name" value="Gp90-like"/>
</dbReference>
<dbReference type="Pfam" id="PF23790">
    <property type="entry name" value="Kyano_Gp96"/>
    <property type="match status" value="1"/>
</dbReference>
<dbReference type="KEGG" id="vg:30306136"/>
<gene>
    <name evidence="1" type="ORF">T191209_066</name>
</gene>
<evidence type="ECO:0000313" key="2">
    <source>
        <dbReference type="Proteomes" id="UP000202158"/>
    </source>
</evidence>